<dbReference type="AlphaFoldDB" id="A0AAW2Y0M8"/>
<organism evidence="1">
    <name type="scientific">Sesamum latifolium</name>
    <dbReference type="NCBI Taxonomy" id="2727402"/>
    <lineage>
        <taxon>Eukaryota</taxon>
        <taxon>Viridiplantae</taxon>
        <taxon>Streptophyta</taxon>
        <taxon>Embryophyta</taxon>
        <taxon>Tracheophyta</taxon>
        <taxon>Spermatophyta</taxon>
        <taxon>Magnoliopsida</taxon>
        <taxon>eudicotyledons</taxon>
        <taxon>Gunneridae</taxon>
        <taxon>Pentapetalae</taxon>
        <taxon>asterids</taxon>
        <taxon>lamiids</taxon>
        <taxon>Lamiales</taxon>
        <taxon>Pedaliaceae</taxon>
        <taxon>Sesamum</taxon>
    </lineage>
</organism>
<name>A0AAW2Y0M8_9LAMI</name>
<protein>
    <submittedName>
        <fullName evidence="1">Uncharacterized protein</fullName>
    </submittedName>
</protein>
<reference evidence="1" key="1">
    <citation type="submission" date="2020-06" db="EMBL/GenBank/DDBJ databases">
        <authorList>
            <person name="Li T."/>
            <person name="Hu X."/>
            <person name="Zhang T."/>
            <person name="Song X."/>
            <person name="Zhang H."/>
            <person name="Dai N."/>
            <person name="Sheng W."/>
            <person name="Hou X."/>
            <person name="Wei L."/>
        </authorList>
    </citation>
    <scope>NUCLEOTIDE SEQUENCE</scope>
    <source>
        <strain evidence="1">KEN1</strain>
        <tissue evidence="1">Leaf</tissue>
    </source>
</reference>
<proteinExistence type="predicted"/>
<gene>
    <name evidence="1" type="ORF">Slati_0510300</name>
</gene>
<accession>A0AAW2Y0M8</accession>
<comment type="caution">
    <text evidence="1">The sequence shown here is derived from an EMBL/GenBank/DDBJ whole genome shotgun (WGS) entry which is preliminary data.</text>
</comment>
<evidence type="ECO:0000313" key="1">
    <source>
        <dbReference type="EMBL" id="KAL0458831.1"/>
    </source>
</evidence>
<reference evidence="1" key="2">
    <citation type="journal article" date="2024" name="Plant">
        <title>Genomic evolution and insights into agronomic trait innovations of Sesamum species.</title>
        <authorList>
            <person name="Miao H."/>
            <person name="Wang L."/>
            <person name="Qu L."/>
            <person name="Liu H."/>
            <person name="Sun Y."/>
            <person name="Le M."/>
            <person name="Wang Q."/>
            <person name="Wei S."/>
            <person name="Zheng Y."/>
            <person name="Lin W."/>
            <person name="Duan Y."/>
            <person name="Cao H."/>
            <person name="Xiong S."/>
            <person name="Wang X."/>
            <person name="Wei L."/>
            <person name="Li C."/>
            <person name="Ma Q."/>
            <person name="Ju M."/>
            <person name="Zhao R."/>
            <person name="Li G."/>
            <person name="Mu C."/>
            <person name="Tian Q."/>
            <person name="Mei H."/>
            <person name="Zhang T."/>
            <person name="Gao T."/>
            <person name="Zhang H."/>
        </authorList>
    </citation>
    <scope>NUCLEOTIDE SEQUENCE</scope>
    <source>
        <strain evidence="1">KEN1</strain>
    </source>
</reference>
<sequence length="81" mass="8754">MAITQVPMVTPIAVEVAGKGEEPLSRRPAPTTLGGGSPQWITHLECLLKGLHEFHVAINCCQHLASLVLTLSNAQIWDEIN</sequence>
<dbReference type="EMBL" id="JACGWN010000002">
    <property type="protein sequence ID" value="KAL0458831.1"/>
    <property type="molecule type" value="Genomic_DNA"/>
</dbReference>